<accession>A0A6L4WQH9</accession>
<gene>
    <name evidence="3" type="ORF">GBG18_11305</name>
    <name evidence="2" type="ORF">GBG19_11455</name>
</gene>
<evidence type="ECO:0000313" key="2">
    <source>
        <dbReference type="EMBL" id="KAB7887002.1"/>
    </source>
</evidence>
<sequence length="230" mass="26606">MKIFIFIFTLFIYSHAVKPYALQFTGVKVEHTYSNAEKENYLIERVINKKCMDIAVSSENFDDENISKNIPKECKKTLIKAKGIIQGLYINENIKTFSEIEVLNFLYTKTTKNPSKYILVDSRKKSWFDLRTIPSAVNIPFEDLKYDEDFKEDFNDAYKNLGIKVLDKKSFDFTNAKTAVFFCNGPWCPVSSKSIKYLSSIGYPESKMIWYRGGMASWESLSLSVTKSLK</sequence>
<evidence type="ECO:0000313" key="3">
    <source>
        <dbReference type="EMBL" id="KAB7889333.1"/>
    </source>
</evidence>
<dbReference type="PROSITE" id="PS50206">
    <property type="entry name" value="RHODANESE_3"/>
    <property type="match status" value="1"/>
</dbReference>
<dbReference type="Proteomes" id="UP000472839">
    <property type="component" value="Unassembled WGS sequence"/>
</dbReference>
<dbReference type="CDD" id="cd00158">
    <property type="entry name" value="RHOD"/>
    <property type="match status" value="1"/>
</dbReference>
<feature type="domain" description="Rhodanese" evidence="1">
    <location>
        <begin position="113"/>
        <end position="227"/>
    </location>
</feature>
<evidence type="ECO:0000259" key="1">
    <source>
        <dbReference type="PROSITE" id="PS50206"/>
    </source>
</evidence>
<dbReference type="Pfam" id="PF00581">
    <property type="entry name" value="Rhodanese"/>
    <property type="match status" value="1"/>
</dbReference>
<dbReference type="InterPro" id="IPR036873">
    <property type="entry name" value="Rhodanese-like_dom_sf"/>
</dbReference>
<dbReference type="EMBL" id="WFKJ01000037">
    <property type="protein sequence ID" value="KAB7889333.1"/>
    <property type="molecule type" value="Genomic_DNA"/>
</dbReference>
<dbReference type="RefSeq" id="WP_152191166.1">
    <property type="nucleotide sequence ID" value="NZ_WFKI01000076.1"/>
</dbReference>
<dbReference type="EMBL" id="WFKK01000036">
    <property type="protein sequence ID" value="KAB7887002.1"/>
    <property type="molecule type" value="Genomic_DNA"/>
</dbReference>
<dbReference type="SUPFAM" id="SSF52821">
    <property type="entry name" value="Rhodanese/Cell cycle control phosphatase"/>
    <property type="match status" value="1"/>
</dbReference>
<organism evidence="2 5">
    <name type="scientific">Poseidonibacter ostreae</name>
    <dbReference type="NCBI Taxonomy" id="2654171"/>
    <lineage>
        <taxon>Bacteria</taxon>
        <taxon>Pseudomonadati</taxon>
        <taxon>Campylobacterota</taxon>
        <taxon>Epsilonproteobacteria</taxon>
        <taxon>Campylobacterales</taxon>
        <taxon>Arcobacteraceae</taxon>
        <taxon>Poseidonibacter</taxon>
    </lineage>
</organism>
<comment type="caution">
    <text evidence="2">The sequence shown here is derived from an EMBL/GenBank/DDBJ whole genome shotgun (WGS) entry which is preliminary data.</text>
</comment>
<dbReference type="AlphaFoldDB" id="A0A6L4WQH9"/>
<name>A0A6L4WQH9_9BACT</name>
<evidence type="ECO:0000313" key="4">
    <source>
        <dbReference type="Proteomes" id="UP000461010"/>
    </source>
</evidence>
<reference evidence="4 5" key="1">
    <citation type="submission" date="2019-10" db="EMBL/GenBank/DDBJ databases">
        <title>Poseidonibacter ostreae sp. nov., isolated from the gut of the Ostrea denselamellosa.</title>
        <authorList>
            <person name="Choi A."/>
        </authorList>
    </citation>
    <scope>NUCLEOTIDE SEQUENCE [LARGE SCALE GENOMIC DNA]</scope>
    <source>
        <strain evidence="2 5">SJOD-M-33</strain>
        <strain evidence="3 4">SJOD-M-5</strain>
    </source>
</reference>
<dbReference type="SMART" id="SM00450">
    <property type="entry name" value="RHOD"/>
    <property type="match status" value="1"/>
</dbReference>
<dbReference type="InterPro" id="IPR001763">
    <property type="entry name" value="Rhodanese-like_dom"/>
</dbReference>
<protein>
    <recommendedName>
        <fullName evidence="1">Rhodanese domain-containing protein</fullName>
    </recommendedName>
</protein>
<proteinExistence type="predicted"/>
<evidence type="ECO:0000313" key="5">
    <source>
        <dbReference type="Proteomes" id="UP000472839"/>
    </source>
</evidence>
<dbReference type="Gene3D" id="3.40.250.10">
    <property type="entry name" value="Rhodanese-like domain"/>
    <property type="match status" value="1"/>
</dbReference>
<dbReference type="Proteomes" id="UP000461010">
    <property type="component" value="Unassembled WGS sequence"/>
</dbReference>
<keyword evidence="4" id="KW-1185">Reference proteome</keyword>